<gene>
    <name evidence="1" type="ORF">UX57_C0022G0001</name>
</gene>
<dbReference type="Proteomes" id="UP000034795">
    <property type="component" value="Unassembled WGS sequence"/>
</dbReference>
<name>A0A0G1Q5V3_9BACT</name>
<protein>
    <submittedName>
        <fullName evidence="1">Uncharacterized protein</fullName>
    </submittedName>
</protein>
<dbReference type="AlphaFoldDB" id="A0A0G1Q5V3"/>
<sequence length="268" mass="30150">MKKCRIVCLVFFLLFLGIGYFFFGGDTDALILELIEQGETMDVLVTYDKNNEQECDGLGVTHVPFGQVISTCGKFWFVTFWGEVITLKDDGGISGRISKALEQNLQPILTNIPVSNFPFHEAQAGSVYEWGELLFVFVLQKNMNTPLLNLPSDVETDWGGVLVSGDDGNHWQSFMMYQNPVTEDGFVLRHNPVGMFVEQDQLFIDVSDAGGAGSGEGQLTRFTLSNDYKDWLVEGCYYLVPEMYEQEGGRWLLEASLHCLFIPLENSF</sequence>
<evidence type="ECO:0000313" key="2">
    <source>
        <dbReference type="Proteomes" id="UP000034795"/>
    </source>
</evidence>
<comment type="caution">
    <text evidence="1">The sequence shown here is derived from an EMBL/GenBank/DDBJ whole genome shotgun (WGS) entry which is preliminary data.</text>
</comment>
<evidence type="ECO:0000313" key="1">
    <source>
        <dbReference type="EMBL" id="KKU40202.1"/>
    </source>
</evidence>
<dbReference type="EMBL" id="LCMS01000022">
    <property type="protein sequence ID" value="KKU40202.1"/>
    <property type="molecule type" value="Genomic_DNA"/>
</dbReference>
<proteinExistence type="predicted"/>
<organism evidence="1 2">
    <name type="scientific">Candidatus Uhrbacteria bacterium GW2011_GWE2_46_68</name>
    <dbReference type="NCBI Taxonomy" id="1618994"/>
    <lineage>
        <taxon>Bacteria</taxon>
        <taxon>Candidatus Uhriibacteriota</taxon>
    </lineage>
</organism>
<accession>A0A0G1Q5V3</accession>
<reference evidence="1 2" key="1">
    <citation type="journal article" date="2015" name="Nature">
        <title>rRNA introns, odd ribosomes, and small enigmatic genomes across a large radiation of phyla.</title>
        <authorList>
            <person name="Brown C.T."/>
            <person name="Hug L.A."/>
            <person name="Thomas B.C."/>
            <person name="Sharon I."/>
            <person name="Castelle C.J."/>
            <person name="Singh A."/>
            <person name="Wilkins M.J."/>
            <person name="Williams K.H."/>
            <person name="Banfield J.F."/>
        </authorList>
    </citation>
    <scope>NUCLEOTIDE SEQUENCE [LARGE SCALE GENOMIC DNA]</scope>
</reference>